<evidence type="ECO:0000256" key="2">
    <source>
        <dbReference type="ARBA" id="ARBA00022516"/>
    </source>
</evidence>
<evidence type="ECO:0000313" key="13">
    <source>
        <dbReference type="Proteomes" id="UP001596528"/>
    </source>
</evidence>
<keyword evidence="3" id="KW-0808">Transferase</keyword>
<protein>
    <submittedName>
        <fullName evidence="12">Glycerol-3-phosphate acyltransferase</fullName>
    </submittedName>
</protein>
<evidence type="ECO:0000256" key="5">
    <source>
        <dbReference type="ARBA" id="ARBA00022989"/>
    </source>
</evidence>
<dbReference type="InterPro" id="IPR003811">
    <property type="entry name" value="G3P_acylTferase_PlsY"/>
</dbReference>
<feature type="domain" description="D-galactarate/Altronate dehydratase C-terminal" evidence="11">
    <location>
        <begin position="12"/>
        <end position="124"/>
    </location>
</feature>
<dbReference type="InterPro" id="IPR052172">
    <property type="entry name" value="UxaA_altronate/galactarate_dh"/>
</dbReference>
<keyword evidence="9" id="KW-1208">Phospholipid metabolism</keyword>
<keyword evidence="6" id="KW-0443">Lipid metabolism</keyword>
<evidence type="ECO:0000256" key="8">
    <source>
        <dbReference type="ARBA" id="ARBA00023209"/>
    </source>
</evidence>
<evidence type="ECO:0000256" key="1">
    <source>
        <dbReference type="ARBA" id="ARBA00022475"/>
    </source>
</evidence>
<dbReference type="PANTHER" id="PTHR30536">
    <property type="entry name" value="ALTRONATE/GALACTARATE DEHYDRATASE"/>
    <property type="match status" value="1"/>
</dbReference>
<keyword evidence="8" id="KW-0594">Phospholipid biosynthesis</keyword>
<feature type="transmembrane region" description="Helical" evidence="10">
    <location>
        <begin position="204"/>
        <end position="232"/>
    </location>
</feature>
<keyword evidence="2" id="KW-0444">Lipid biosynthesis</keyword>
<keyword evidence="5 10" id="KW-1133">Transmembrane helix</keyword>
<dbReference type="GO" id="GO:0016746">
    <property type="term" value="F:acyltransferase activity"/>
    <property type="evidence" value="ECO:0007669"/>
    <property type="project" value="UniProtKB-KW"/>
</dbReference>
<keyword evidence="12" id="KW-0012">Acyltransferase</keyword>
<feature type="transmembrane region" description="Helical" evidence="10">
    <location>
        <begin position="121"/>
        <end position="143"/>
    </location>
</feature>
<evidence type="ECO:0000256" key="3">
    <source>
        <dbReference type="ARBA" id="ARBA00022679"/>
    </source>
</evidence>
<keyword evidence="13" id="KW-1185">Reference proteome</keyword>
<reference evidence="13" key="1">
    <citation type="journal article" date="2019" name="Int. J. Syst. Evol. Microbiol.">
        <title>The Global Catalogue of Microorganisms (GCM) 10K type strain sequencing project: providing services to taxonomists for standard genome sequencing and annotation.</title>
        <authorList>
            <consortium name="The Broad Institute Genomics Platform"/>
            <consortium name="The Broad Institute Genome Sequencing Center for Infectious Disease"/>
            <person name="Wu L."/>
            <person name="Ma J."/>
        </authorList>
    </citation>
    <scope>NUCLEOTIDE SEQUENCE [LARGE SCALE GENOMIC DNA]</scope>
    <source>
        <strain evidence="13">JCM 18657</strain>
    </source>
</reference>
<dbReference type="EMBL" id="JBHTGQ010000008">
    <property type="protein sequence ID" value="MFC7748971.1"/>
    <property type="molecule type" value="Genomic_DNA"/>
</dbReference>
<dbReference type="RefSeq" id="WP_379252373.1">
    <property type="nucleotide sequence ID" value="NZ_JBHTGQ010000008.1"/>
</dbReference>
<dbReference type="PANTHER" id="PTHR30536:SF5">
    <property type="entry name" value="ALTRONATE DEHYDRATASE"/>
    <property type="match status" value="1"/>
</dbReference>
<keyword evidence="7 10" id="KW-0472">Membrane</keyword>
<keyword evidence="1" id="KW-1003">Cell membrane</keyword>
<proteinExistence type="predicted"/>
<evidence type="ECO:0000256" key="10">
    <source>
        <dbReference type="SAM" id="Phobius"/>
    </source>
</evidence>
<evidence type="ECO:0000256" key="7">
    <source>
        <dbReference type="ARBA" id="ARBA00023136"/>
    </source>
</evidence>
<organism evidence="12 13">
    <name type="scientific">Paenibacillus thermoaerophilus</name>
    <dbReference type="NCBI Taxonomy" id="1215385"/>
    <lineage>
        <taxon>Bacteria</taxon>
        <taxon>Bacillati</taxon>
        <taxon>Bacillota</taxon>
        <taxon>Bacilli</taxon>
        <taxon>Bacillales</taxon>
        <taxon>Paenibacillaceae</taxon>
        <taxon>Paenibacillus</taxon>
    </lineage>
</organism>
<dbReference type="SMART" id="SM01207">
    <property type="entry name" value="G3P_acyltransf"/>
    <property type="match status" value="1"/>
</dbReference>
<evidence type="ECO:0000256" key="4">
    <source>
        <dbReference type="ARBA" id="ARBA00022692"/>
    </source>
</evidence>
<dbReference type="Pfam" id="PF20629">
    <property type="entry name" value="GD_AH_C"/>
    <property type="match status" value="1"/>
</dbReference>
<evidence type="ECO:0000256" key="9">
    <source>
        <dbReference type="ARBA" id="ARBA00023264"/>
    </source>
</evidence>
<comment type="caution">
    <text evidence="12">The sequence shown here is derived from an EMBL/GenBank/DDBJ whole genome shotgun (WGS) entry which is preliminary data.</text>
</comment>
<accession>A0ABW2V2G1</accession>
<dbReference type="Proteomes" id="UP001596528">
    <property type="component" value="Unassembled WGS sequence"/>
</dbReference>
<keyword evidence="4 10" id="KW-0812">Transmembrane</keyword>
<evidence type="ECO:0000256" key="6">
    <source>
        <dbReference type="ARBA" id="ARBA00023098"/>
    </source>
</evidence>
<feature type="transmembrane region" description="Helical" evidence="10">
    <location>
        <begin position="164"/>
        <end position="184"/>
    </location>
</feature>
<name>A0ABW2V2G1_9BACL</name>
<sequence length="252" mass="26544">MILSFRIEYVLGSQPTQGNIAGGLSTIEEKALGNIEKTGSRPVISVLKPAEAPRNGPGLYFMDTSSAAAECVTLMAAAGAVVHFFPAGQGNIIGNPIEPVIKITANPKTARAMSEHIDVDVSGYAIVPVAAAPVLGHAFSPFLKGRGGKAIAVTFGVWSAATEFSASLAYAVILAVLLAAARWINKGRPTSAEADGFQVVFGMLLLSVYLAASGYSCAILGLWLVNSLLLVYTHRRELRRFFGRLPASRGRL</sequence>
<dbReference type="InterPro" id="IPR048332">
    <property type="entry name" value="GD_AH_C"/>
</dbReference>
<evidence type="ECO:0000259" key="11">
    <source>
        <dbReference type="Pfam" id="PF20629"/>
    </source>
</evidence>
<gene>
    <name evidence="12" type="ORF">ACFQWB_03290</name>
</gene>
<evidence type="ECO:0000313" key="12">
    <source>
        <dbReference type="EMBL" id="MFC7748971.1"/>
    </source>
</evidence>